<dbReference type="InterPro" id="IPR044961">
    <property type="entry name" value="MS5/SDI1"/>
</dbReference>
<accession>A0AAP0BFU2</accession>
<evidence type="ECO:0000313" key="7">
    <source>
        <dbReference type="Proteomes" id="UP001418222"/>
    </source>
</evidence>
<keyword evidence="4" id="KW-0175">Coiled coil</keyword>
<dbReference type="GO" id="GO:0005634">
    <property type="term" value="C:nucleus"/>
    <property type="evidence" value="ECO:0007669"/>
    <property type="project" value="UniProtKB-SubCell"/>
</dbReference>
<evidence type="ECO:0000313" key="6">
    <source>
        <dbReference type="EMBL" id="KAK8937449.1"/>
    </source>
</evidence>
<keyword evidence="3" id="KW-0802">TPR repeat</keyword>
<protein>
    <submittedName>
        <fullName evidence="6">Uncharacterized protein</fullName>
    </submittedName>
</protein>
<proteinExistence type="predicted"/>
<reference evidence="6 7" key="1">
    <citation type="journal article" date="2022" name="Nat. Plants">
        <title>Genomes of leafy and leafless Platanthera orchids illuminate the evolution of mycoheterotrophy.</title>
        <authorList>
            <person name="Li M.H."/>
            <person name="Liu K.W."/>
            <person name="Li Z."/>
            <person name="Lu H.C."/>
            <person name="Ye Q.L."/>
            <person name="Zhang D."/>
            <person name="Wang J.Y."/>
            <person name="Li Y.F."/>
            <person name="Zhong Z.M."/>
            <person name="Liu X."/>
            <person name="Yu X."/>
            <person name="Liu D.K."/>
            <person name="Tu X.D."/>
            <person name="Liu B."/>
            <person name="Hao Y."/>
            <person name="Liao X.Y."/>
            <person name="Jiang Y.T."/>
            <person name="Sun W.H."/>
            <person name="Chen J."/>
            <person name="Chen Y.Q."/>
            <person name="Ai Y."/>
            <person name="Zhai J.W."/>
            <person name="Wu S.S."/>
            <person name="Zhou Z."/>
            <person name="Hsiao Y.Y."/>
            <person name="Wu W.L."/>
            <person name="Chen Y.Y."/>
            <person name="Lin Y.F."/>
            <person name="Hsu J.L."/>
            <person name="Li C.Y."/>
            <person name="Wang Z.W."/>
            <person name="Zhao X."/>
            <person name="Zhong W.Y."/>
            <person name="Ma X.K."/>
            <person name="Ma L."/>
            <person name="Huang J."/>
            <person name="Chen G.Z."/>
            <person name="Huang M.Z."/>
            <person name="Huang L."/>
            <person name="Peng D.H."/>
            <person name="Luo Y.B."/>
            <person name="Zou S.Q."/>
            <person name="Chen S.P."/>
            <person name="Lan S."/>
            <person name="Tsai W.C."/>
            <person name="Van de Peer Y."/>
            <person name="Liu Z.J."/>
        </authorList>
    </citation>
    <scope>NUCLEOTIDE SEQUENCE [LARGE SCALE GENOMIC DNA]</scope>
    <source>
        <strain evidence="6">Lor287</strain>
    </source>
</reference>
<evidence type="ECO:0000256" key="4">
    <source>
        <dbReference type="ARBA" id="ARBA00023054"/>
    </source>
</evidence>
<comment type="caution">
    <text evidence="6">The sequence shown here is derived from an EMBL/GenBank/DDBJ whole genome shotgun (WGS) entry which is preliminary data.</text>
</comment>
<name>A0AAP0BFU2_9ASPA</name>
<dbReference type="EMBL" id="JBBWWQ010000010">
    <property type="protein sequence ID" value="KAK8937449.1"/>
    <property type="molecule type" value="Genomic_DNA"/>
</dbReference>
<comment type="subcellular location">
    <subcellularLocation>
        <location evidence="1">Nucleus</location>
    </subcellularLocation>
</comment>
<dbReference type="AlphaFoldDB" id="A0AAP0BFU2"/>
<sequence length="144" mass="16724">MALVMKQQNRPEEAIEAIKSFRHSCSKPAQESLDNVLIDLYKKCGMLEEQIAVLKKKLRMIYTGEAFNGRTSKTARSHGKKFQVSIAQETSRVLVRHFIRLRLFERFLSIANLKKKNVIVCTFVWGYAWFSECHIPFPIINPHV</sequence>
<keyword evidence="2" id="KW-0677">Repeat</keyword>
<keyword evidence="7" id="KW-1185">Reference proteome</keyword>
<dbReference type="PANTHER" id="PTHR36326:SF2">
    <property type="entry name" value="PROTEIN SULFUR DEFICIENCY-INDUCED 2"/>
    <property type="match status" value="1"/>
</dbReference>
<evidence type="ECO:0000256" key="3">
    <source>
        <dbReference type="ARBA" id="ARBA00022803"/>
    </source>
</evidence>
<gene>
    <name evidence="6" type="ORF">KSP39_PZI012256</name>
</gene>
<evidence type="ECO:0000256" key="5">
    <source>
        <dbReference type="ARBA" id="ARBA00023242"/>
    </source>
</evidence>
<evidence type="ECO:0000256" key="2">
    <source>
        <dbReference type="ARBA" id="ARBA00022737"/>
    </source>
</evidence>
<evidence type="ECO:0000256" key="1">
    <source>
        <dbReference type="ARBA" id="ARBA00004123"/>
    </source>
</evidence>
<keyword evidence="5" id="KW-0539">Nucleus</keyword>
<dbReference type="Proteomes" id="UP001418222">
    <property type="component" value="Unassembled WGS sequence"/>
</dbReference>
<dbReference type="PANTHER" id="PTHR36326">
    <property type="entry name" value="PROTEIN POLLENLESS 3-LIKE 2"/>
    <property type="match status" value="1"/>
</dbReference>
<organism evidence="6 7">
    <name type="scientific">Platanthera zijinensis</name>
    <dbReference type="NCBI Taxonomy" id="2320716"/>
    <lineage>
        <taxon>Eukaryota</taxon>
        <taxon>Viridiplantae</taxon>
        <taxon>Streptophyta</taxon>
        <taxon>Embryophyta</taxon>
        <taxon>Tracheophyta</taxon>
        <taxon>Spermatophyta</taxon>
        <taxon>Magnoliopsida</taxon>
        <taxon>Liliopsida</taxon>
        <taxon>Asparagales</taxon>
        <taxon>Orchidaceae</taxon>
        <taxon>Orchidoideae</taxon>
        <taxon>Orchideae</taxon>
        <taxon>Orchidinae</taxon>
        <taxon>Platanthera</taxon>
    </lineage>
</organism>